<feature type="region of interest" description="Disordered" evidence="1">
    <location>
        <begin position="42"/>
        <end position="136"/>
    </location>
</feature>
<gene>
    <name evidence="2" type="primary">blaCTX-M-15</name>
</gene>
<evidence type="ECO:0000256" key="1">
    <source>
        <dbReference type="SAM" id="MobiDB-lite"/>
    </source>
</evidence>
<reference evidence="2" key="1">
    <citation type="submission" date="2020-09" db="EMBL/GenBank/DDBJ databases">
        <title>Escherichia coli AAKI2 blaCTX-M-15 gene, extended-spectrum beta-lactamase.</title>
        <authorList>
            <person name="Banerjee A."/>
            <person name="Singh A.D."/>
            <person name="Batabyal K."/>
            <person name="Samanta I."/>
        </authorList>
    </citation>
    <scope>NUCLEOTIDE SEQUENCE</scope>
    <source>
        <strain evidence="2">AAKI2</strain>
    </source>
</reference>
<organism evidence="2">
    <name type="scientific">Escherichia coli</name>
    <dbReference type="NCBI Taxonomy" id="562"/>
    <lineage>
        <taxon>Bacteria</taxon>
        <taxon>Pseudomonadati</taxon>
        <taxon>Pseudomonadota</taxon>
        <taxon>Gammaproteobacteria</taxon>
        <taxon>Enterobacterales</taxon>
        <taxon>Enterobacteriaceae</taxon>
        <taxon>Escherichia</taxon>
    </lineage>
</organism>
<evidence type="ECO:0000313" key="2">
    <source>
        <dbReference type="EMBL" id="BCM23671.1"/>
    </source>
</evidence>
<dbReference type="EMBL" id="LC583823">
    <property type="protein sequence ID" value="BCM23671.1"/>
    <property type="molecule type" value="Genomic_DNA"/>
</dbReference>
<feature type="compositionally biased region" description="Polar residues" evidence="1">
    <location>
        <begin position="12"/>
        <end position="29"/>
    </location>
</feature>
<feature type="compositionally biased region" description="Polar residues" evidence="1">
    <location>
        <begin position="107"/>
        <end position="125"/>
    </location>
</feature>
<accession>A0A7I8HQJ2</accession>
<sequence>MRCFSAVEVQRTESVQSASSDQKISPCSLSSDCGKARQWDDVTGSAQRGRATVQRQRGDQQAACSRWRPGSRHRVRPTAGRRNVPSRPYRADVKHRHSGRSACYHFTSGNGANSAESDAGQSIGRQPTGAAGRHGRKAIPPVHRAFRLDCLPSWVVGEKTGGGGWLYSGVYL</sequence>
<name>A0A7I8HQJ2_ECOLX</name>
<protein>
    <submittedName>
        <fullName evidence="2">Extended-spectrum beta-lactamase</fullName>
    </submittedName>
</protein>
<feature type="region of interest" description="Disordered" evidence="1">
    <location>
        <begin position="1"/>
        <end position="29"/>
    </location>
</feature>
<dbReference type="AlphaFoldDB" id="A0A7I8HQJ2"/>
<proteinExistence type="predicted"/>